<organism evidence="1 2">
    <name type="scientific">Tenacibaculum adriaticum</name>
    <dbReference type="NCBI Taxonomy" id="413713"/>
    <lineage>
        <taxon>Bacteria</taxon>
        <taxon>Pseudomonadati</taxon>
        <taxon>Bacteroidota</taxon>
        <taxon>Flavobacteriia</taxon>
        <taxon>Flavobacteriales</taxon>
        <taxon>Flavobacteriaceae</taxon>
        <taxon>Tenacibaculum</taxon>
    </lineage>
</organism>
<dbReference type="AlphaFoldDB" id="A0A5S5DWI4"/>
<keyword evidence="2" id="KW-1185">Reference proteome</keyword>
<dbReference type="Proteomes" id="UP000323136">
    <property type="component" value="Unassembled WGS sequence"/>
</dbReference>
<proteinExistence type="predicted"/>
<gene>
    <name evidence="1" type="ORF">C7447_101953</name>
</gene>
<name>A0A5S5DWI4_9FLAO</name>
<dbReference type="EMBL" id="VNIA01000001">
    <property type="protein sequence ID" value="TYQ00341.1"/>
    <property type="molecule type" value="Genomic_DNA"/>
</dbReference>
<sequence length="68" mass="7747">MKKQILNLGKALNKAEQRQIKGSNDQVYYPICKCDALGRKINQPCDGNCETFWEDPPLDLCDVFPDLC</sequence>
<protein>
    <submittedName>
        <fullName evidence="1">Uncharacterized protein</fullName>
    </submittedName>
</protein>
<accession>A0A5S5DWI4</accession>
<reference evidence="1 2" key="1">
    <citation type="submission" date="2019-07" db="EMBL/GenBank/DDBJ databases">
        <title>Genomic Encyclopedia of Type Strains, Phase IV (KMG-IV): sequencing the most valuable type-strain genomes for metagenomic binning, comparative biology and taxonomic classification.</title>
        <authorList>
            <person name="Goeker M."/>
        </authorList>
    </citation>
    <scope>NUCLEOTIDE SEQUENCE [LARGE SCALE GENOMIC DNA]</scope>
    <source>
        <strain evidence="1 2">DSM 18961</strain>
    </source>
</reference>
<dbReference type="OrthoDB" id="1189731at2"/>
<comment type="caution">
    <text evidence="1">The sequence shown here is derived from an EMBL/GenBank/DDBJ whole genome shotgun (WGS) entry which is preliminary data.</text>
</comment>
<evidence type="ECO:0000313" key="2">
    <source>
        <dbReference type="Proteomes" id="UP000323136"/>
    </source>
</evidence>
<evidence type="ECO:0000313" key="1">
    <source>
        <dbReference type="EMBL" id="TYQ00341.1"/>
    </source>
</evidence>
<dbReference type="RefSeq" id="WP_148869222.1">
    <property type="nucleotide sequence ID" value="NZ_VNIA01000001.1"/>
</dbReference>